<accession>A0A9D1HLG8</accession>
<evidence type="ECO:0000256" key="2">
    <source>
        <dbReference type="PROSITE-ProRule" id="PRU00703"/>
    </source>
</evidence>
<dbReference type="Pfam" id="PF00571">
    <property type="entry name" value="CBS"/>
    <property type="match status" value="2"/>
</dbReference>
<evidence type="ECO:0000313" key="4">
    <source>
        <dbReference type="EMBL" id="HIU12603.1"/>
    </source>
</evidence>
<dbReference type="CDD" id="cd09834">
    <property type="entry name" value="CBS_pair_bac"/>
    <property type="match status" value="1"/>
</dbReference>
<dbReference type="EMBL" id="DVMJ01000007">
    <property type="protein sequence ID" value="HIU12603.1"/>
    <property type="molecule type" value="Genomic_DNA"/>
</dbReference>
<dbReference type="PANTHER" id="PTHR43080">
    <property type="entry name" value="CBS DOMAIN-CONTAINING PROTEIN CBSX3, MITOCHONDRIAL"/>
    <property type="match status" value="1"/>
</dbReference>
<dbReference type="InterPro" id="IPR051257">
    <property type="entry name" value="Diverse_CBS-Domain"/>
</dbReference>
<feature type="domain" description="CBS" evidence="3">
    <location>
        <begin position="7"/>
        <end position="65"/>
    </location>
</feature>
<dbReference type="PANTHER" id="PTHR43080:SF26">
    <property type="entry name" value="REGULATORY PROTEIN"/>
    <property type="match status" value="1"/>
</dbReference>
<dbReference type="SUPFAM" id="SSF54631">
    <property type="entry name" value="CBS-domain pair"/>
    <property type="match status" value="1"/>
</dbReference>
<reference evidence="4" key="1">
    <citation type="submission" date="2020-10" db="EMBL/GenBank/DDBJ databases">
        <authorList>
            <person name="Gilroy R."/>
        </authorList>
    </citation>
    <scope>NUCLEOTIDE SEQUENCE</scope>
    <source>
        <strain evidence="4">CHK195-11698</strain>
    </source>
</reference>
<dbReference type="PROSITE" id="PS51371">
    <property type="entry name" value="CBS"/>
    <property type="match status" value="1"/>
</dbReference>
<dbReference type="InterPro" id="IPR000644">
    <property type="entry name" value="CBS_dom"/>
</dbReference>
<dbReference type="Proteomes" id="UP000824175">
    <property type="component" value="Unassembled WGS sequence"/>
</dbReference>
<evidence type="ECO:0000259" key="3">
    <source>
        <dbReference type="PROSITE" id="PS51371"/>
    </source>
</evidence>
<organism evidence="4 5">
    <name type="scientific">Candidatus Fimiplasma intestinipullorum</name>
    <dbReference type="NCBI Taxonomy" id="2840825"/>
    <lineage>
        <taxon>Bacteria</taxon>
        <taxon>Bacillati</taxon>
        <taxon>Bacillota</taxon>
        <taxon>Clostridia</taxon>
        <taxon>Eubacteriales</taxon>
        <taxon>Candidatus Fimiplasma</taxon>
    </lineage>
</organism>
<dbReference type="Gene3D" id="3.10.580.10">
    <property type="entry name" value="CBS-domain"/>
    <property type="match status" value="1"/>
</dbReference>
<dbReference type="InterPro" id="IPR046342">
    <property type="entry name" value="CBS_dom_sf"/>
</dbReference>
<protein>
    <submittedName>
        <fullName evidence="4">CBS domain-containing protein</fullName>
    </submittedName>
</protein>
<evidence type="ECO:0000313" key="5">
    <source>
        <dbReference type="Proteomes" id="UP000824175"/>
    </source>
</evidence>
<name>A0A9D1HLG8_9FIRM</name>
<gene>
    <name evidence="4" type="ORF">IAD15_00810</name>
</gene>
<proteinExistence type="predicted"/>
<keyword evidence="1 2" id="KW-0129">CBS domain</keyword>
<comment type="caution">
    <text evidence="4">The sequence shown here is derived from an EMBL/GenBank/DDBJ whole genome shotgun (WGS) entry which is preliminary data.</text>
</comment>
<reference evidence="4" key="2">
    <citation type="journal article" date="2021" name="PeerJ">
        <title>Extensive microbial diversity within the chicken gut microbiome revealed by metagenomics and culture.</title>
        <authorList>
            <person name="Gilroy R."/>
            <person name="Ravi A."/>
            <person name="Getino M."/>
            <person name="Pursley I."/>
            <person name="Horton D.L."/>
            <person name="Alikhan N.F."/>
            <person name="Baker D."/>
            <person name="Gharbi K."/>
            <person name="Hall N."/>
            <person name="Watson M."/>
            <person name="Adriaenssens E.M."/>
            <person name="Foster-Nyarko E."/>
            <person name="Jarju S."/>
            <person name="Secka A."/>
            <person name="Antonio M."/>
            <person name="Oren A."/>
            <person name="Chaudhuri R.R."/>
            <person name="La Ragione R."/>
            <person name="Hildebrand F."/>
            <person name="Pallen M.J."/>
        </authorList>
    </citation>
    <scope>NUCLEOTIDE SEQUENCE</scope>
    <source>
        <strain evidence="4">CHK195-11698</strain>
    </source>
</reference>
<sequence>MNALFLLTSKSDVAYLYDHNDIRQGLARMRIHHYTAIPVITAAGDYVGCISEGDFLWALIDRKDELPDLTIRDLIRPDFNRAAHIDITMETLLERVKVQNFVPITDDRNKFIGIITRKDVICYFQQRYEKEAIEDTKPLAVG</sequence>
<dbReference type="AlphaFoldDB" id="A0A9D1HLG8"/>
<evidence type="ECO:0000256" key="1">
    <source>
        <dbReference type="ARBA" id="ARBA00023122"/>
    </source>
</evidence>